<dbReference type="PROSITE" id="PS00622">
    <property type="entry name" value="HTH_LUXR_1"/>
    <property type="match status" value="1"/>
</dbReference>
<dbReference type="InterPro" id="IPR000792">
    <property type="entry name" value="Tscrpt_reg_LuxR_C"/>
</dbReference>
<protein>
    <submittedName>
        <fullName evidence="5">Transcriptional regulator</fullName>
    </submittedName>
</protein>
<dbReference type="Proteomes" id="UP000886934">
    <property type="component" value="Unassembled WGS sequence"/>
</dbReference>
<keyword evidence="1" id="KW-0805">Transcription regulation</keyword>
<dbReference type="InterPro" id="IPR036388">
    <property type="entry name" value="WH-like_DNA-bd_sf"/>
</dbReference>
<dbReference type="AlphaFoldDB" id="A0AA37FVT2"/>
<dbReference type="InterPro" id="IPR016032">
    <property type="entry name" value="Sig_transdc_resp-reg_C-effctor"/>
</dbReference>
<dbReference type="PROSITE" id="PS50043">
    <property type="entry name" value="HTH_LUXR_2"/>
    <property type="match status" value="1"/>
</dbReference>
<dbReference type="SUPFAM" id="SSF46894">
    <property type="entry name" value="C-terminal effector domain of the bipartite response regulators"/>
    <property type="match status" value="1"/>
</dbReference>
<evidence type="ECO:0000313" key="6">
    <source>
        <dbReference type="Proteomes" id="UP000886934"/>
    </source>
</evidence>
<evidence type="ECO:0000313" key="5">
    <source>
        <dbReference type="EMBL" id="GJA64132.1"/>
    </source>
</evidence>
<dbReference type="InterPro" id="IPR036693">
    <property type="entry name" value="TF_LuxR_autoind-bd_dom_sf"/>
</dbReference>
<reference evidence="5" key="1">
    <citation type="submission" date="2021-07" db="EMBL/GenBank/DDBJ databases">
        <title>Draft genome sequence of carbapenem-resistant Aeromonas spp. in Japan.</title>
        <authorList>
            <person name="Maehana S."/>
            <person name="Suzuki M."/>
            <person name="Kitasato H."/>
        </authorList>
    </citation>
    <scope>NUCLEOTIDE SEQUENCE</scope>
    <source>
        <strain evidence="5">KAM351</strain>
    </source>
</reference>
<dbReference type="Pfam" id="PF00196">
    <property type="entry name" value="GerE"/>
    <property type="match status" value="1"/>
</dbReference>
<accession>A0AA37FVT2</accession>
<dbReference type="Pfam" id="PF03472">
    <property type="entry name" value="Autoind_bind"/>
    <property type="match status" value="1"/>
</dbReference>
<dbReference type="SUPFAM" id="SSF75516">
    <property type="entry name" value="Pheromone-binding domain of LuxR-like quorum-sensing transcription factors"/>
    <property type="match status" value="1"/>
</dbReference>
<proteinExistence type="predicted"/>
<keyword evidence="2" id="KW-0238">DNA-binding</keyword>
<keyword evidence="3" id="KW-0804">Transcription</keyword>
<dbReference type="SMART" id="SM00421">
    <property type="entry name" value="HTH_LUXR"/>
    <property type="match status" value="1"/>
</dbReference>
<gene>
    <name evidence="5" type="ORF">KAM351_27430</name>
</gene>
<name>A0AA37FVT2_AERCA</name>
<comment type="caution">
    <text evidence="5">The sequence shown here is derived from an EMBL/GenBank/DDBJ whole genome shotgun (WGS) entry which is preliminary data.</text>
</comment>
<organism evidence="5 6">
    <name type="scientific">Aeromonas caviae</name>
    <name type="common">Aeromonas punctata</name>
    <dbReference type="NCBI Taxonomy" id="648"/>
    <lineage>
        <taxon>Bacteria</taxon>
        <taxon>Pseudomonadati</taxon>
        <taxon>Pseudomonadota</taxon>
        <taxon>Gammaproteobacteria</taxon>
        <taxon>Aeromonadales</taxon>
        <taxon>Aeromonadaceae</taxon>
        <taxon>Aeromonas</taxon>
    </lineage>
</organism>
<dbReference type="RefSeq" id="WP_223940222.1">
    <property type="nucleotide sequence ID" value="NZ_BPNN01000040.1"/>
</dbReference>
<dbReference type="Gene3D" id="3.30.450.80">
    <property type="entry name" value="Transcription factor LuxR-like, autoinducer-binding domain"/>
    <property type="match status" value="1"/>
</dbReference>
<dbReference type="InterPro" id="IPR005143">
    <property type="entry name" value="TF_LuxR_autoind-bd_dom"/>
</dbReference>
<evidence type="ECO:0000256" key="2">
    <source>
        <dbReference type="ARBA" id="ARBA00023125"/>
    </source>
</evidence>
<feature type="domain" description="HTH luxR-type" evidence="4">
    <location>
        <begin position="164"/>
        <end position="229"/>
    </location>
</feature>
<evidence type="ECO:0000259" key="4">
    <source>
        <dbReference type="PROSITE" id="PS50043"/>
    </source>
</evidence>
<evidence type="ECO:0000256" key="3">
    <source>
        <dbReference type="ARBA" id="ARBA00023163"/>
    </source>
</evidence>
<evidence type="ECO:0000256" key="1">
    <source>
        <dbReference type="ARBA" id="ARBA00023015"/>
    </source>
</evidence>
<dbReference type="GO" id="GO:0003677">
    <property type="term" value="F:DNA binding"/>
    <property type="evidence" value="ECO:0007669"/>
    <property type="project" value="UniProtKB-KW"/>
</dbReference>
<dbReference type="CDD" id="cd06170">
    <property type="entry name" value="LuxR_C_like"/>
    <property type="match status" value="1"/>
</dbReference>
<dbReference type="EMBL" id="BPNN01000040">
    <property type="protein sequence ID" value="GJA64132.1"/>
    <property type="molecule type" value="Genomic_DNA"/>
</dbReference>
<dbReference type="GO" id="GO:0006355">
    <property type="term" value="P:regulation of DNA-templated transcription"/>
    <property type="evidence" value="ECO:0007669"/>
    <property type="project" value="InterPro"/>
</dbReference>
<sequence length="243" mass="27260">MEQSLIEQLMKLEIITEPDELTTHIERIVQGLGFDYFRMAIIIPVSHHRPEVSILNSCPEEWIESYSRRGMLARDPVVAAARRQLTPIWWDKVRGTDEQMDVMIEAAKCGLRHGVSYPLHGPRGEHGVLSFITERERPGFYLEITPTLGMVVPSVLEAAIRICRPKGDAGLKVIEADCLFWVSAGKTTGEISIILGMPERTVTHHLNSATRKLGANNRYNAVARAMAGGELSWTLDRVTVIDY</sequence>
<dbReference type="Gene3D" id="1.10.10.10">
    <property type="entry name" value="Winged helix-like DNA-binding domain superfamily/Winged helix DNA-binding domain"/>
    <property type="match status" value="1"/>
</dbReference>